<dbReference type="InterPro" id="IPR057260">
    <property type="entry name" value="Ribosomal_L19e_C"/>
</dbReference>
<evidence type="ECO:0000313" key="3">
    <source>
        <dbReference type="EMBL" id="CAK9187259.1"/>
    </source>
</evidence>
<feature type="domain" description="Large ribosomal subunit protein eL19" evidence="2">
    <location>
        <begin position="11"/>
        <end position="125"/>
    </location>
</feature>
<dbReference type="EMBL" id="CAUOFW020009869">
    <property type="protein sequence ID" value="CAK9187259.1"/>
    <property type="molecule type" value="Genomic_DNA"/>
</dbReference>
<reference evidence="3 4" key="1">
    <citation type="submission" date="2024-02" db="EMBL/GenBank/DDBJ databases">
        <authorList>
            <person name="Vignale AGUSTIN F."/>
            <person name="Sosa J E."/>
            <person name="Modenutti C."/>
        </authorList>
    </citation>
    <scope>NUCLEOTIDE SEQUENCE [LARGE SCALE GENOMIC DNA]</scope>
</reference>
<gene>
    <name evidence="3" type="ORF">ILEXP_LOCUS57767</name>
</gene>
<dbReference type="AlphaFoldDB" id="A0ABC8V1Y4"/>
<keyword evidence="4" id="KW-1185">Reference proteome</keyword>
<evidence type="ECO:0000256" key="1">
    <source>
        <dbReference type="SAM" id="MobiDB-lite"/>
    </source>
</evidence>
<protein>
    <recommendedName>
        <fullName evidence="2">Large ribosomal subunit protein eL19 domain-containing protein</fullName>
    </recommendedName>
</protein>
<dbReference type="SMART" id="SM01416">
    <property type="entry name" value="Ribosomal_L19e"/>
    <property type="match status" value="1"/>
</dbReference>
<feature type="region of interest" description="Disordered" evidence="1">
    <location>
        <begin position="1"/>
        <end position="27"/>
    </location>
</feature>
<dbReference type="Gene3D" id="1.10.1200.240">
    <property type="match status" value="1"/>
</dbReference>
<dbReference type="InterPro" id="IPR000196">
    <property type="entry name" value="Ribosomal_eL19_dom"/>
</dbReference>
<dbReference type="InterPro" id="IPR035970">
    <property type="entry name" value="60S_ribosomal_eL19_sf"/>
</dbReference>
<evidence type="ECO:0000313" key="4">
    <source>
        <dbReference type="Proteomes" id="UP001642360"/>
    </source>
</evidence>
<feature type="compositionally biased region" description="Basic and acidic residues" evidence="1">
    <location>
        <begin position="1"/>
        <end position="17"/>
    </location>
</feature>
<name>A0ABC8V1Y4_9AQUA</name>
<dbReference type="InterPro" id="IPR039547">
    <property type="entry name" value="Ribosomal_eL19"/>
</dbReference>
<sequence>MGEKNKEDEIDLTKVELDDSQATEGHQQDDALCSSYLGTVSGSMRHQQSISKHIKVPSKCKRTREARLPTKILWMRRMRVLRHLLRKYRESKKIDKHMYHDMYMRVKGNVLKNKCVLMESIHISKAEKAREKILSGQYEAKHCVQEIYEVQEVIFECVH</sequence>
<dbReference type="PANTHER" id="PTHR10722">
    <property type="entry name" value="60S RIBOSOMAL PROTEIN L19"/>
    <property type="match status" value="1"/>
</dbReference>
<comment type="caution">
    <text evidence="3">The sequence shown here is derived from an EMBL/GenBank/DDBJ whole genome shotgun (WGS) entry which is preliminary data.</text>
</comment>
<accession>A0ABC8V1Y4</accession>
<dbReference type="Proteomes" id="UP001642360">
    <property type="component" value="Unassembled WGS sequence"/>
</dbReference>
<proteinExistence type="predicted"/>
<dbReference type="SUPFAM" id="SSF48140">
    <property type="entry name" value="Ribosomal protein L19 (L19e)"/>
    <property type="match status" value="1"/>
</dbReference>
<organism evidence="3 4">
    <name type="scientific">Ilex paraguariensis</name>
    <name type="common">yerba mate</name>
    <dbReference type="NCBI Taxonomy" id="185542"/>
    <lineage>
        <taxon>Eukaryota</taxon>
        <taxon>Viridiplantae</taxon>
        <taxon>Streptophyta</taxon>
        <taxon>Embryophyta</taxon>
        <taxon>Tracheophyta</taxon>
        <taxon>Spermatophyta</taxon>
        <taxon>Magnoliopsida</taxon>
        <taxon>eudicotyledons</taxon>
        <taxon>Gunneridae</taxon>
        <taxon>Pentapetalae</taxon>
        <taxon>asterids</taxon>
        <taxon>campanulids</taxon>
        <taxon>Aquifoliales</taxon>
        <taxon>Aquifoliaceae</taxon>
        <taxon>Ilex</taxon>
    </lineage>
</organism>
<dbReference type="Pfam" id="PF25476">
    <property type="entry name" value="Ribosomal_L19e_C"/>
    <property type="match status" value="1"/>
</dbReference>
<evidence type="ECO:0000259" key="2">
    <source>
        <dbReference type="SMART" id="SM01416"/>
    </source>
</evidence>